<feature type="region of interest" description="Disordered" evidence="1">
    <location>
        <begin position="207"/>
        <end position="241"/>
    </location>
</feature>
<feature type="compositionally biased region" description="Basic residues" evidence="1">
    <location>
        <begin position="215"/>
        <end position="236"/>
    </location>
</feature>
<comment type="caution">
    <text evidence="2">The sequence shown here is derived from an EMBL/GenBank/DDBJ whole genome shotgun (WGS) entry which is preliminary data.</text>
</comment>
<dbReference type="EMBL" id="AMCI01003658">
    <property type="protein sequence ID" value="EJW99772.1"/>
    <property type="molecule type" value="Genomic_DNA"/>
</dbReference>
<gene>
    <name evidence="2" type="ORF">EVA_12121</name>
</gene>
<dbReference type="AlphaFoldDB" id="J9GDC7"/>
<protein>
    <submittedName>
        <fullName evidence="2">Uncharacterized protein</fullName>
    </submittedName>
</protein>
<sequence>MPILLGINSPQYTEEQLQSFKEDNAKGITYEGKHYTGYEATQKQRQLECAQRVQKNRILVSRSTGDALREQTAQIRLQMLSQHYKAFSKAAGLPLQQERAWVAGFGTKQAKEARKTYQHIERQKVVLSTAKKNGIISLPNKSLNADIYTEEQYRKMLSERRVVHKSKDVRSLPQEGKENSISDFVLEDGTIDQRRVYGSDGKAIIDYDTSDHGRPKLHPTGAHKHMWNHKNKRSRGSWRPLTDKELKLNSDIIREGENYHVPKTEESD</sequence>
<evidence type="ECO:0000256" key="1">
    <source>
        <dbReference type="SAM" id="MobiDB-lite"/>
    </source>
</evidence>
<dbReference type="GO" id="GO:0005198">
    <property type="term" value="F:structural molecule activity"/>
    <property type="evidence" value="ECO:0007669"/>
    <property type="project" value="InterPro"/>
</dbReference>
<organism evidence="2">
    <name type="scientific">gut metagenome</name>
    <dbReference type="NCBI Taxonomy" id="749906"/>
    <lineage>
        <taxon>unclassified sequences</taxon>
        <taxon>metagenomes</taxon>
        <taxon>organismal metagenomes</taxon>
    </lineage>
</organism>
<reference evidence="2" key="1">
    <citation type="journal article" date="2012" name="PLoS ONE">
        <title>Gene sets for utilization of primary and secondary nutrition supplies in the distal gut of endangered iberian lynx.</title>
        <authorList>
            <person name="Alcaide M."/>
            <person name="Messina E."/>
            <person name="Richter M."/>
            <person name="Bargiela R."/>
            <person name="Peplies J."/>
            <person name="Huws S.A."/>
            <person name="Newbold C.J."/>
            <person name="Golyshin P.N."/>
            <person name="Simon M.A."/>
            <person name="Lopez G."/>
            <person name="Yakimov M.M."/>
            <person name="Ferrer M."/>
        </authorList>
    </citation>
    <scope>NUCLEOTIDE SEQUENCE</scope>
</reference>
<evidence type="ECO:0000313" key="2">
    <source>
        <dbReference type="EMBL" id="EJW99772.1"/>
    </source>
</evidence>
<accession>J9GDC7</accession>
<proteinExistence type="predicted"/>
<name>J9GDC7_9ZZZZ</name>